<dbReference type="InterPro" id="IPR000835">
    <property type="entry name" value="HTH_MarR-typ"/>
</dbReference>
<evidence type="ECO:0000256" key="2">
    <source>
        <dbReference type="ARBA" id="ARBA00023125"/>
    </source>
</evidence>
<dbReference type="InterPro" id="IPR036388">
    <property type="entry name" value="WH-like_DNA-bd_sf"/>
</dbReference>
<keyword evidence="3" id="KW-0804">Transcription</keyword>
<dbReference type="RefSeq" id="WP_350447726.1">
    <property type="nucleotide sequence ID" value="NZ_CP158373.1"/>
</dbReference>
<dbReference type="GO" id="GO:0003700">
    <property type="term" value="F:DNA-binding transcription factor activity"/>
    <property type="evidence" value="ECO:0007669"/>
    <property type="project" value="InterPro"/>
</dbReference>
<dbReference type="EMBL" id="CP158373">
    <property type="protein sequence ID" value="XBY65071.1"/>
    <property type="molecule type" value="Genomic_DNA"/>
</dbReference>
<keyword evidence="2" id="KW-0238">DNA-binding</keyword>
<dbReference type="Pfam" id="PF12802">
    <property type="entry name" value="MarR_2"/>
    <property type="match status" value="1"/>
</dbReference>
<evidence type="ECO:0000313" key="5">
    <source>
        <dbReference type="EMBL" id="XBY65071.1"/>
    </source>
</evidence>
<evidence type="ECO:0000256" key="1">
    <source>
        <dbReference type="ARBA" id="ARBA00023015"/>
    </source>
</evidence>
<name>A0AAU7Y5Y9_9PSED</name>
<dbReference type="PROSITE" id="PS01117">
    <property type="entry name" value="HTH_MARR_1"/>
    <property type="match status" value="1"/>
</dbReference>
<sequence>MFELKDLPSRDTLARFADEYGNPDVEGLHTWLTWASATNQMLSAFDENLARHGLSQTNFFVLLLLKRNPEGLTVGALAEGVSVASQTMTRAVAKMEANGLCSKHEDPLDGRLWIVRLTPEGEAALARVLPRHYEWVAELMSAFTEKERASLAKLMVKVGPALAAIAYRNGSG</sequence>
<proteinExistence type="predicted"/>
<evidence type="ECO:0000256" key="3">
    <source>
        <dbReference type="ARBA" id="ARBA00023163"/>
    </source>
</evidence>
<dbReference type="GO" id="GO:0006950">
    <property type="term" value="P:response to stress"/>
    <property type="evidence" value="ECO:0007669"/>
    <property type="project" value="TreeGrafter"/>
</dbReference>
<dbReference type="SUPFAM" id="SSF46785">
    <property type="entry name" value="Winged helix' DNA-binding domain"/>
    <property type="match status" value="1"/>
</dbReference>
<dbReference type="InterPro" id="IPR023187">
    <property type="entry name" value="Tscrpt_reg_MarR-type_CS"/>
</dbReference>
<dbReference type="AlphaFoldDB" id="A0AAU7Y5Y9"/>
<dbReference type="InterPro" id="IPR039422">
    <property type="entry name" value="MarR/SlyA-like"/>
</dbReference>
<dbReference type="PROSITE" id="PS50995">
    <property type="entry name" value="HTH_MARR_2"/>
    <property type="match status" value="1"/>
</dbReference>
<reference evidence="5" key="1">
    <citation type="submission" date="2023-08" db="EMBL/GenBank/DDBJ databases">
        <title>Increased levels of nutrients transform a symbiont into a lethal pathobiont.</title>
        <authorList>
            <person name="Lachnit T."/>
            <person name="Ulrich L."/>
            <person name="Willmer F.M."/>
            <person name="Hasenbein T."/>
            <person name="Steiner L.X."/>
            <person name="Wolters M."/>
            <person name="Herbst E.M."/>
            <person name="Deines P."/>
        </authorList>
    </citation>
    <scope>NUCLEOTIDE SEQUENCE</scope>
    <source>
        <strain evidence="5">T3</strain>
    </source>
</reference>
<dbReference type="PRINTS" id="PR00598">
    <property type="entry name" value="HTHMARR"/>
</dbReference>
<evidence type="ECO:0000259" key="4">
    <source>
        <dbReference type="PROSITE" id="PS50995"/>
    </source>
</evidence>
<dbReference type="SMART" id="SM00347">
    <property type="entry name" value="HTH_MARR"/>
    <property type="match status" value="1"/>
</dbReference>
<gene>
    <name evidence="5" type="ORF">ABS648_04700</name>
</gene>
<accession>A0AAU7Y5Y9</accession>
<dbReference type="PANTHER" id="PTHR33164:SF43">
    <property type="entry name" value="HTH-TYPE TRANSCRIPTIONAL REPRESSOR YETL"/>
    <property type="match status" value="1"/>
</dbReference>
<protein>
    <submittedName>
        <fullName evidence="5">MarR family transcriptional regulator</fullName>
    </submittedName>
</protein>
<feature type="domain" description="HTH marR-type" evidence="4">
    <location>
        <begin position="25"/>
        <end position="160"/>
    </location>
</feature>
<organism evidence="5">
    <name type="scientific">Pseudomonas solani</name>
    <dbReference type="NCBI Taxonomy" id="2731552"/>
    <lineage>
        <taxon>Bacteria</taxon>
        <taxon>Pseudomonadati</taxon>
        <taxon>Pseudomonadota</taxon>
        <taxon>Gammaproteobacteria</taxon>
        <taxon>Pseudomonadales</taxon>
        <taxon>Pseudomonadaceae</taxon>
        <taxon>Pseudomonas</taxon>
    </lineage>
</organism>
<dbReference type="GO" id="GO:0003677">
    <property type="term" value="F:DNA binding"/>
    <property type="evidence" value="ECO:0007669"/>
    <property type="project" value="UniProtKB-KW"/>
</dbReference>
<keyword evidence="1" id="KW-0805">Transcription regulation</keyword>
<dbReference type="InterPro" id="IPR036390">
    <property type="entry name" value="WH_DNA-bd_sf"/>
</dbReference>
<dbReference type="PANTHER" id="PTHR33164">
    <property type="entry name" value="TRANSCRIPTIONAL REGULATOR, MARR FAMILY"/>
    <property type="match status" value="1"/>
</dbReference>
<dbReference type="Gene3D" id="1.10.10.10">
    <property type="entry name" value="Winged helix-like DNA-binding domain superfamily/Winged helix DNA-binding domain"/>
    <property type="match status" value="1"/>
</dbReference>